<evidence type="ECO:0000313" key="2">
    <source>
        <dbReference type="Proteomes" id="UP000293377"/>
    </source>
</evidence>
<dbReference type="EMBL" id="QOHL01000010">
    <property type="protein sequence ID" value="RZB12696.1"/>
    <property type="molecule type" value="Genomic_DNA"/>
</dbReference>
<reference evidence="1 2" key="1">
    <citation type="submission" date="2018-06" db="EMBL/GenBank/DDBJ databases">
        <title>Complete Genome Sequence of Ehrlichia minasensis Isolated From Cattle.</title>
        <authorList>
            <person name="Aguiar D.M."/>
            <person name="Araujo J.P.A.Jr."/>
            <person name="Nakazato L."/>
            <person name="Bard E."/>
            <person name="Cabezas-Cruz A."/>
        </authorList>
    </citation>
    <scope>NUCLEOTIDE SEQUENCE [LARGE SCALE GENOMIC DNA]</scope>
    <source>
        <strain evidence="1 2">B11</strain>
    </source>
</reference>
<evidence type="ECO:0000313" key="1">
    <source>
        <dbReference type="EMBL" id="RZB12696.1"/>
    </source>
</evidence>
<dbReference type="AlphaFoldDB" id="A0A4Q6I7M2"/>
<comment type="caution">
    <text evidence="1">The sequence shown here is derived from an EMBL/GenBank/DDBJ whole genome shotgun (WGS) entry which is preliminary data.</text>
</comment>
<organism evidence="1 2">
    <name type="scientific">Ehrlichia minasensis</name>
    <dbReference type="NCBI Taxonomy" id="1242993"/>
    <lineage>
        <taxon>Bacteria</taxon>
        <taxon>Pseudomonadati</taxon>
        <taxon>Pseudomonadota</taxon>
        <taxon>Alphaproteobacteria</taxon>
        <taxon>Rickettsiales</taxon>
        <taxon>Anaplasmataceae</taxon>
        <taxon>Ehrlichia</taxon>
    </lineage>
</organism>
<proteinExistence type="predicted"/>
<name>A0A4Q6I7M2_9RICK</name>
<keyword evidence="2" id="KW-1185">Reference proteome</keyword>
<gene>
    <name evidence="1" type="ORF">DRF75_02705</name>
</gene>
<protein>
    <submittedName>
        <fullName evidence="1">Uncharacterized protein</fullName>
    </submittedName>
</protein>
<sequence length="150" mass="17469">MNNKVSQSEVLLLLASPHPLHNFTDIEYNKQPVKKLLRLNNIKSQLKYFNHKHTLLRLKKISSIVCFLNFSNNYSGSQIIDYLCLSFSKLVSIIFLADFKNIFCNSKVLTNSLKNFSANYHISKHYNTTNCLYKQSIFSLSKLQLLRFKS</sequence>
<accession>A0A4Q6I7M2</accession>
<dbReference type="Proteomes" id="UP000293377">
    <property type="component" value="Unassembled WGS sequence"/>
</dbReference>